<dbReference type="EMBL" id="CP031356">
    <property type="protein sequence ID" value="AXK46983.1"/>
    <property type="molecule type" value="Genomic_DNA"/>
</dbReference>
<dbReference type="InterPro" id="IPR031330">
    <property type="entry name" value="Gly_Hdrlase_35_cat"/>
</dbReference>
<evidence type="ECO:0000313" key="13">
    <source>
        <dbReference type="Proteomes" id="UP000282185"/>
    </source>
</evidence>
<dbReference type="SUPFAM" id="SSF49785">
    <property type="entry name" value="Galactose-binding domain-like"/>
    <property type="match status" value="1"/>
</dbReference>
<reference evidence="11 13" key="2">
    <citation type="submission" date="2018-08" db="EMBL/GenBank/DDBJ databases">
        <title>Brachybacterium saurashtrense DSM 23186.</title>
        <authorList>
            <person name="Li Y."/>
        </authorList>
    </citation>
    <scope>NUCLEOTIDE SEQUENCE [LARGE SCALE GENOMIC DNA]</scope>
    <source>
        <strain evidence="11 13">DSM 23186</strain>
    </source>
</reference>
<keyword evidence="2" id="KW-0378">Hydrolase</keyword>
<dbReference type="PIRSF" id="PIRSF006336">
    <property type="entry name" value="B-gal"/>
    <property type="match status" value="1"/>
</dbReference>
<sequence>MTALLQPTPDGFLRGGEPHLVISGALHYFRVHPAQWRDRLRRLVAMGCNTVETYVAWNVHQGAPEPDSISFEGIADLGRFLDLAAQEGLDAIVRPGPYICAEWENGGFPGWILADRNLRLRHRDPAYLALVDAWFDALIPVIASRQACRGGNVVMVQVENEYGSFGDDTAYLAHLRDGLIGRGIEELLVTSDGPARMWLTGGTVEGALGTVNFGSRTLEVLAMAQRELPDQPQMCMEFWNGWFDHWGEEHHERTGENAAGELAHMLENRMSVNFYMAHGGTNFGLRAGANHDGTLQPTTTSYDYDAPIAENGALTAKFRAFREVIARHRELPPLEEHLAQLGLDAEPATLPAGEVRIEKTIALRGTERFTRRAPIHPVPPAFEDIGLERGMLRLSREIEIEAETHGDGHSIAPLRLYDLHDRAWVYVDGTFVGATGLDPSQADRPLAERTDATDPAVIELAPFAARLLPEGGHRTVRVEILVENLGRVNFGPRLGERKGILGGVWQRVRFLNDWQADAWPLEEMGAELADLLEGAPALAPVDGAAHGAAEGPGTAADGSAAGAADGPEGADALPVLVGASFDAARSEDTFLDVSHAGHGVAFVNGVCVGRYWNIGPQQTLYVPAPLVREGRNEVLLLDLDTRPTRLALAEEHVFGSAGG</sequence>
<protein>
    <submittedName>
        <fullName evidence="11">Beta-galactosidase</fullName>
    </submittedName>
</protein>
<evidence type="ECO:0000256" key="3">
    <source>
        <dbReference type="ARBA" id="ARBA00023295"/>
    </source>
</evidence>
<evidence type="ECO:0000256" key="2">
    <source>
        <dbReference type="ARBA" id="ARBA00022801"/>
    </source>
</evidence>
<dbReference type="GO" id="GO:0004565">
    <property type="term" value="F:beta-galactosidase activity"/>
    <property type="evidence" value="ECO:0007669"/>
    <property type="project" value="InterPro"/>
</dbReference>
<evidence type="ECO:0000259" key="8">
    <source>
        <dbReference type="Pfam" id="PF21317"/>
    </source>
</evidence>
<dbReference type="RefSeq" id="WP_115414730.1">
    <property type="nucleotide sequence ID" value="NZ_CP031356.1"/>
</dbReference>
<evidence type="ECO:0000313" key="11">
    <source>
        <dbReference type="EMBL" id="RRR22698.1"/>
    </source>
</evidence>
<reference evidence="10 12" key="1">
    <citation type="submission" date="2018-07" db="EMBL/GenBank/DDBJ databases">
        <title>Brachybacterium saurashtrense DSM 23186 genome sequence.</title>
        <authorList>
            <person name="Guo L."/>
        </authorList>
    </citation>
    <scope>NUCLEOTIDE SEQUENCE [LARGE SCALE GENOMIC DNA]</scope>
    <source>
        <strain evidence="10 12">DSM 23186</strain>
    </source>
</reference>
<dbReference type="InterPro" id="IPR017853">
    <property type="entry name" value="GH"/>
</dbReference>
<comment type="similarity">
    <text evidence="1 5">Belongs to the glycosyl hydrolase 35 family.</text>
</comment>
<keyword evidence="3" id="KW-0326">Glycosidase</keyword>
<evidence type="ECO:0000313" key="12">
    <source>
        <dbReference type="Proteomes" id="UP000254236"/>
    </source>
</evidence>
<feature type="active site" description="Nucleophile" evidence="4">
    <location>
        <position position="237"/>
    </location>
</feature>
<gene>
    <name evidence="10" type="ORF">DWV08_16045</name>
    <name evidence="11" type="ORF">DXU92_10665</name>
</gene>
<dbReference type="PANTHER" id="PTHR23421">
    <property type="entry name" value="BETA-GALACTOSIDASE RELATED"/>
    <property type="match status" value="1"/>
</dbReference>
<accession>A0A345YST1</accession>
<evidence type="ECO:0000259" key="7">
    <source>
        <dbReference type="Pfam" id="PF01301"/>
    </source>
</evidence>
<evidence type="ECO:0000256" key="4">
    <source>
        <dbReference type="PIRSR" id="PIRSR006336-1"/>
    </source>
</evidence>
<dbReference type="OrthoDB" id="9813184at2"/>
<dbReference type="AlphaFoldDB" id="A0A345YST1"/>
<dbReference type="KEGG" id="bsau:DWV08_16045"/>
<dbReference type="InterPro" id="IPR048912">
    <property type="entry name" value="BetaGal1-like_ABD1"/>
</dbReference>
<dbReference type="Pfam" id="PF21467">
    <property type="entry name" value="BetaGal_gal-bd"/>
    <property type="match status" value="1"/>
</dbReference>
<dbReference type="Gene3D" id="3.20.20.80">
    <property type="entry name" value="Glycosidases"/>
    <property type="match status" value="1"/>
</dbReference>
<feature type="active site" description="Proton donor" evidence="4">
    <location>
        <position position="161"/>
    </location>
</feature>
<dbReference type="Proteomes" id="UP000254236">
    <property type="component" value="Chromosome"/>
</dbReference>
<dbReference type="EMBL" id="QSWH01000004">
    <property type="protein sequence ID" value="RRR22698.1"/>
    <property type="molecule type" value="Genomic_DNA"/>
</dbReference>
<feature type="compositionally biased region" description="Low complexity" evidence="6">
    <location>
        <begin position="551"/>
        <end position="565"/>
    </location>
</feature>
<name>A0A345YST1_9MICO</name>
<evidence type="ECO:0000313" key="10">
    <source>
        <dbReference type="EMBL" id="AXK46983.1"/>
    </source>
</evidence>
<proteinExistence type="inferred from homology"/>
<keyword evidence="12" id="KW-1185">Reference proteome</keyword>
<dbReference type="InterPro" id="IPR008979">
    <property type="entry name" value="Galactose-bd-like_sf"/>
</dbReference>
<feature type="domain" description="Glycoside hydrolase 35 catalytic" evidence="7">
    <location>
        <begin position="12"/>
        <end position="326"/>
    </location>
</feature>
<organism evidence="11 13">
    <name type="scientific">Brachybacterium saurashtrense</name>
    <dbReference type="NCBI Taxonomy" id="556288"/>
    <lineage>
        <taxon>Bacteria</taxon>
        <taxon>Bacillati</taxon>
        <taxon>Actinomycetota</taxon>
        <taxon>Actinomycetes</taxon>
        <taxon>Micrococcales</taxon>
        <taxon>Dermabacteraceae</taxon>
        <taxon>Brachybacterium</taxon>
    </lineage>
</organism>
<dbReference type="Pfam" id="PF01301">
    <property type="entry name" value="Glyco_hydro_35"/>
    <property type="match status" value="1"/>
</dbReference>
<feature type="domain" description="Beta-galactosidase galactose-binding" evidence="9">
    <location>
        <begin position="579"/>
        <end position="632"/>
    </location>
</feature>
<evidence type="ECO:0000256" key="1">
    <source>
        <dbReference type="ARBA" id="ARBA00009809"/>
    </source>
</evidence>
<feature type="region of interest" description="Disordered" evidence="6">
    <location>
        <begin position="543"/>
        <end position="565"/>
    </location>
</feature>
<dbReference type="InterPro" id="IPR048913">
    <property type="entry name" value="BetaGal_gal-bd"/>
</dbReference>
<dbReference type="InterPro" id="IPR026283">
    <property type="entry name" value="B-gal_1-like"/>
</dbReference>
<evidence type="ECO:0000259" key="9">
    <source>
        <dbReference type="Pfam" id="PF21467"/>
    </source>
</evidence>
<dbReference type="Proteomes" id="UP000282185">
    <property type="component" value="Unassembled WGS sequence"/>
</dbReference>
<dbReference type="InterPro" id="IPR001944">
    <property type="entry name" value="Glycoside_Hdrlase_35"/>
</dbReference>
<dbReference type="Pfam" id="PF21317">
    <property type="entry name" value="BetaGal_ABD_1"/>
    <property type="match status" value="1"/>
</dbReference>
<dbReference type="Gene3D" id="2.60.120.260">
    <property type="entry name" value="Galactose-binding domain-like"/>
    <property type="match status" value="3"/>
</dbReference>
<evidence type="ECO:0000256" key="5">
    <source>
        <dbReference type="RuleBase" id="RU003679"/>
    </source>
</evidence>
<dbReference type="PRINTS" id="PR00742">
    <property type="entry name" value="GLHYDRLASE35"/>
</dbReference>
<dbReference type="SUPFAM" id="SSF51445">
    <property type="entry name" value="(Trans)glycosidases"/>
    <property type="match status" value="1"/>
</dbReference>
<feature type="domain" description="Beta-galactosidase 1-like first all-beta" evidence="8">
    <location>
        <begin position="474"/>
        <end position="516"/>
    </location>
</feature>
<dbReference type="GO" id="GO:0005975">
    <property type="term" value="P:carbohydrate metabolic process"/>
    <property type="evidence" value="ECO:0007669"/>
    <property type="project" value="InterPro"/>
</dbReference>
<evidence type="ECO:0000256" key="6">
    <source>
        <dbReference type="SAM" id="MobiDB-lite"/>
    </source>
</evidence>